<dbReference type="PANTHER" id="PTHR11138:SF5">
    <property type="entry name" value="METHIONYL-TRNA FORMYLTRANSFERASE, MITOCHONDRIAL"/>
    <property type="match status" value="1"/>
</dbReference>
<dbReference type="NCBIfam" id="TIGR00460">
    <property type="entry name" value="fmt"/>
    <property type="match status" value="1"/>
</dbReference>
<evidence type="ECO:0000259" key="10">
    <source>
        <dbReference type="Pfam" id="PF02911"/>
    </source>
</evidence>
<comment type="function">
    <text evidence="1 8">Attaches a formyl group to the free amino group of methionyl-tRNA(fMet). The formyl group appears to play a dual role in the initiator identity of N-formylmethionyl-tRNA by promoting its recognition by IF2 and preventing the misappropriation of this tRNA by the elongation apparatus.</text>
</comment>
<feature type="domain" description="Formyl transferase C-terminal" evidence="10">
    <location>
        <begin position="210"/>
        <end position="308"/>
    </location>
</feature>
<dbReference type="InterPro" id="IPR011034">
    <property type="entry name" value="Formyl_transferase-like_C_sf"/>
</dbReference>
<dbReference type="GO" id="GO:0004479">
    <property type="term" value="F:methionyl-tRNA formyltransferase activity"/>
    <property type="evidence" value="ECO:0007669"/>
    <property type="project" value="UniProtKB-EC"/>
</dbReference>
<evidence type="ECO:0000256" key="3">
    <source>
        <dbReference type="ARBA" id="ARBA00012261"/>
    </source>
</evidence>
<reference evidence="11 12" key="1">
    <citation type="submission" date="2021-08" db="EMBL/GenBank/DDBJ databases">
        <authorList>
            <person name="Zhang D."/>
            <person name="Zhang A."/>
            <person name="Wang L."/>
        </authorList>
    </citation>
    <scope>NUCLEOTIDE SEQUENCE [LARGE SCALE GENOMIC DNA]</scope>
    <source>
        <strain evidence="11 12">WL0086</strain>
    </source>
</reference>
<keyword evidence="5 8" id="KW-0808">Transferase</keyword>
<evidence type="ECO:0000256" key="5">
    <source>
        <dbReference type="ARBA" id="ARBA00022679"/>
    </source>
</evidence>
<dbReference type="SUPFAM" id="SSF50486">
    <property type="entry name" value="FMT C-terminal domain-like"/>
    <property type="match status" value="1"/>
</dbReference>
<organism evidence="11 12">
    <name type="scientific">Actomonas aquatica</name>
    <dbReference type="NCBI Taxonomy" id="2866162"/>
    <lineage>
        <taxon>Bacteria</taxon>
        <taxon>Pseudomonadati</taxon>
        <taxon>Verrucomicrobiota</taxon>
        <taxon>Opitutia</taxon>
        <taxon>Opitutales</taxon>
        <taxon>Opitutaceae</taxon>
        <taxon>Actomonas</taxon>
    </lineage>
</organism>
<reference evidence="11 12" key="2">
    <citation type="submission" date="2023-12" db="EMBL/GenBank/DDBJ databases">
        <title>Description of an unclassified Opitutus bacterium of Verrucomicrobiota.</title>
        <authorList>
            <person name="Zhang D.-F."/>
        </authorList>
    </citation>
    <scope>NUCLEOTIDE SEQUENCE [LARGE SCALE GENOMIC DNA]</scope>
    <source>
        <strain evidence="11 12">WL0086</strain>
    </source>
</reference>
<evidence type="ECO:0000256" key="7">
    <source>
        <dbReference type="ARBA" id="ARBA00048558"/>
    </source>
</evidence>
<dbReference type="EMBL" id="CP139781">
    <property type="protein sequence ID" value="WRQ88200.1"/>
    <property type="molecule type" value="Genomic_DNA"/>
</dbReference>
<evidence type="ECO:0000256" key="2">
    <source>
        <dbReference type="ARBA" id="ARBA00010699"/>
    </source>
</evidence>
<dbReference type="InterPro" id="IPR044135">
    <property type="entry name" value="Met-tRNA-FMT_C"/>
</dbReference>
<evidence type="ECO:0000256" key="1">
    <source>
        <dbReference type="ARBA" id="ARBA00002606"/>
    </source>
</evidence>
<evidence type="ECO:0000256" key="8">
    <source>
        <dbReference type="HAMAP-Rule" id="MF_00182"/>
    </source>
</evidence>
<evidence type="ECO:0000313" key="12">
    <source>
        <dbReference type="Proteomes" id="UP000738431"/>
    </source>
</evidence>
<dbReference type="Pfam" id="PF02911">
    <property type="entry name" value="Formyl_trans_C"/>
    <property type="match status" value="1"/>
</dbReference>
<dbReference type="RefSeq" id="WP_225919195.1">
    <property type="nucleotide sequence ID" value="NZ_CP139781.1"/>
</dbReference>
<dbReference type="InterPro" id="IPR002376">
    <property type="entry name" value="Formyl_transf_N"/>
</dbReference>
<comment type="similarity">
    <text evidence="2 8">Belongs to the Fmt family.</text>
</comment>
<evidence type="ECO:0000313" key="11">
    <source>
        <dbReference type="EMBL" id="WRQ88200.1"/>
    </source>
</evidence>
<dbReference type="InterPro" id="IPR005793">
    <property type="entry name" value="Formyl_trans_C"/>
</dbReference>
<dbReference type="HAMAP" id="MF_00182">
    <property type="entry name" value="Formyl_trans"/>
    <property type="match status" value="1"/>
</dbReference>
<evidence type="ECO:0000256" key="6">
    <source>
        <dbReference type="ARBA" id="ARBA00022917"/>
    </source>
</evidence>
<feature type="domain" description="Formyl transferase N-terminal" evidence="9">
    <location>
        <begin position="28"/>
        <end position="177"/>
    </location>
</feature>
<dbReference type="InterPro" id="IPR041711">
    <property type="entry name" value="Met-tRNA-FMT_N"/>
</dbReference>
<dbReference type="CDD" id="cd08704">
    <property type="entry name" value="Met_tRNA_FMT_C"/>
    <property type="match status" value="1"/>
</dbReference>
<dbReference type="Proteomes" id="UP000738431">
    <property type="component" value="Chromosome"/>
</dbReference>
<dbReference type="Gene3D" id="3.10.25.10">
    <property type="entry name" value="Formyl transferase, C-terminal domain"/>
    <property type="match status" value="1"/>
</dbReference>
<name>A0ABZ1CD20_9BACT</name>
<dbReference type="InterPro" id="IPR036477">
    <property type="entry name" value="Formyl_transf_N_sf"/>
</dbReference>
<keyword evidence="6 8" id="KW-0648">Protein biosynthesis</keyword>
<dbReference type="SUPFAM" id="SSF53328">
    <property type="entry name" value="Formyltransferase"/>
    <property type="match status" value="1"/>
</dbReference>
<accession>A0ABZ1CD20</accession>
<evidence type="ECO:0000259" key="9">
    <source>
        <dbReference type="Pfam" id="PF00551"/>
    </source>
</evidence>
<dbReference type="EC" id="2.1.2.9" evidence="3 8"/>
<dbReference type="InterPro" id="IPR037022">
    <property type="entry name" value="Formyl_trans_C_sf"/>
</dbReference>
<keyword evidence="12" id="KW-1185">Reference proteome</keyword>
<comment type="catalytic activity">
    <reaction evidence="7 8">
        <text>L-methionyl-tRNA(fMet) + (6R)-10-formyltetrahydrofolate = N-formyl-L-methionyl-tRNA(fMet) + (6S)-5,6,7,8-tetrahydrofolate + H(+)</text>
        <dbReference type="Rhea" id="RHEA:24380"/>
        <dbReference type="Rhea" id="RHEA-COMP:9952"/>
        <dbReference type="Rhea" id="RHEA-COMP:9953"/>
        <dbReference type="ChEBI" id="CHEBI:15378"/>
        <dbReference type="ChEBI" id="CHEBI:57453"/>
        <dbReference type="ChEBI" id="CHEBI:78530"/>
        <dbReference type="ChEBI" id="CHEBI:78844"/>
        <dbReference type="ChEBI" id="CHEBI:195366"/>
        <dbReference type="EC" id="2.1.2.9"/>
    </reaction>
</comment>
<feature type="binding site" evidence="8">
    <location>
        <begin position="116"/>
        <end position="119"/>
    </location>
    <ligand>
        <name>(6S)-5,6,7,8-tetrahydrofolate</name>
        <dbReference type="ChEBI" id="CHEBI:57453"/>
    </ligand>
</feature>
<dbReference type="Pfam" id="PF00551">
    <property type="entry name" value="Formyl_trans_N"/>
    <property type="match status" value="1"/>
</dbReference>
<proteinExistence type="inferred from homology"/>
<dbReference type="InterPro" id="IPR005794">
    <property type="entry name" value="Fmt"/>
</dbReference>
<dbReference type="Gene3D" id="3.40.50.170">
    <property type="entry name" value="Formyl transferase, N-terminal domain"/>
    <property type="match status" value="1"/>
</dbReference>
<dbReference type="PANTHER" id="PTHR11138">
    <property type="entry name" value="METHIONYL-TRNA FORMYLTRANSFERASE"/>
    <property type="match status" value="1"/>
</dbReference>
<evidence type="ECO:0000256" key="4">
    <source>
        <dbReference type="ARBA" id="ARBA00016014"/>
    </source>
</evidence>
<dbReference type="CDD" id="cd08646">
    <property type="entry name" value="FMT_core_Met-tRNA-FMT_N"/>
    <property type="match status" value="1"/>
</dbReference>
<protein>
    <recommendedName>
        <fullName evidence="4 8">Methionyl-tRNA formyltransferase</fullName>
        <ecNumber evidence="3 8">2.1.2.9</ecNumber>
    </recommendedName>
</protein>
<gene>
    <name evidence="8 11" type="primary">fmt</name>
    <name evidence="11" type="ORF">K1X11_002195</name>
</gene>
<sequence length="330" mass="34858">MKTDRLRLVFMGSDAIALPMLNWLVGEGAALVDVVAVFTQPDRPVGRGQKVVANAIKTWALERGLPVYQPAKLTSDAREALARHEADVALVMAYGHILRDEFINTPRLGTLNLHASLLPNYRGASPIQSAVLSGDAETGVALMRIVRELDAGPVADVERVAIGPHDTALDIEAKLAAACVPLVARGLPALAAGDLDFVEQDHGAATFCRRLTKADGVLDFTAPAGVLAARVNGLFPWPSVRVAINGQDVKLGRAEATDAATANTAPGTVLGLQDGALAVATGQGVLRLLELQRPGGRMMPATDFLRGFPLETGLLLPSQPMPELVRRQST</sequence>